<dbReference type="AlphaFoldDB" id="A0A8H3IW55"/>
<name>A0A8H3IW55_9LECA</name>
<gene>
    <name evidence="1" type="ORF">ALECFALPRED_004288</name>
</gene>
<protein>
    <submittedName>
        <fullName evidence="1">Uncharacterized protein</fullName>
    </submittedName>
</protein>
<dbReference type="Proteomes" id="UP000664203">
    <property type="component" value="Unassembled WGS sequence"/>
</dbReference>
<keyword evidence="2" id="KW-1185">Reference proteome</keyword>
<proteinExistence type="predicted"/>
<evidence type="ECO:0000313" key="1">
    <source>
        <dbReference type="EMBL" id="CAF9929274.1"/>
    </source>
</evidence>
<dbReference type="EMBL" id="CAJPDR010000265">
    <property type="protein sequence ID" value="CAF9929274.1"/>
    <property type="molecule type" value="Genomic_DNA"/>
</dbReference>
<reference evidence="1" key="1">
    <citation type="submission" date="2021-03" db="EMBL/GenBank/DDBJ databases">
        <authorList>
            <person name="Tagirdzhanova G."/>
        </authorList>
    </citation>
    <scope>NUCLEOTIDE SEQUENCE</scope>
</reference>
<accession>A0A8H3IW55</accession>
<evidence type="ECO:0000313" key="2">
    <source>
        <dbReference type="Proteomes" id="UP000664203"/>
    </source>
</evidence>
<organism evidence="1 2">
    <name type="scientific">Alectoria fallacina</name>
    <dbReference type="NCBI Taxonomy" id="1903189"/>
    <lineage>
        <taxon>Eukaryota</taxon>
        <taxon>Fungi</taxon>
        <taxon>Dikarya</taxon>
        <taxon>Ascomycota</taxon>
        <taxon>Pezizomycotina</taxon>
        <taxon>Lecanoromycetes</taxon>
        <taxon>OSLEUM clade</taxon>
        <taxon>Lecanoromycetidae</taxon>
        <taxon>Lecanorales</taxon>
        <taxon>Lecanorineae</taxon>
        <taxon>Parmeliaceae</taxon>
        <taxon>Alectoria</taxon>
    </lineage>
</organism>
<comment type="caution">
    <text evidence="1">The sequence shown here is derived from an EMBL/GenBank/DDBJ whole genome shotgun (WGS) entry which is preliminary data.</text>
</comment>
<sequence length="66" mass="7240">MKIPHDGSGPGIAFAKIDDLGEVTAKLVQEYLDSDELEPLLEREPEGLKETLKKMANGQTISLLVF</sequence>